<sequence length="281" mass="29628">MHRPVSSPPDAGDASRSIVGSVGIGKRARLALGETARSARGLARSALALVYPPTCAGCGGATMDPGALCPACWSSLRLIAPPLCPRYGTPFAVDFGGTPLLSPRAISEPPVFERARAVALYDAVAPRLVHRLKYEDRHDLAGAMARMMAASGADLLAEADCVVPVPLHRWRLWRRRFNQAALLARPVARAAGLPFEPRLLARAKATRSQVGLSRAARAENLQGAFRVPPAECARLQGRRVLLVDDVTTTGATANAAARALLRGGAARVDLLTFALVANPLG</sequence>
<proteinExistence type="inferred from homology"/>
<feature type="domain" description="Phosphoribosyltransferase" evidence="2">
    <location>
        <begin position="230"/>
        <end position="274"/>
    </location>
</feature>
<dbReference type="InterPro" id="IPR000836">
    <property type="entry name" value="PRTase_dom"/>
</dbReference>
<gene>
    <name evidence="4" type="primary">prs_1</name>
    <name evidence="4" type="ORF">IFDJLNFL_0523</name>
    <name evidence="5" type="ORF">MTDSW087_05425</name>
</gene>
<reference evidence="5 6" key="1">
    <citation type="submission" date="2019-06" db="EMBL/GenBank/DDBJ databases">
        <authorList>
            <person name="Rodrigo-Torres L."/>
            <person name="Arahal R. D."/>
            <person name="Lucena T."/>
        </authorList>
    </citation>
    <scope>NUCLEOTIDE SEQUENCE [LARGE SCALE GENOMIC DNA]</scope>
    <source>
        <strain evidence="5 6">SW08-7</strain>
    </source>
</reference>
<keyword evidence="7" id="KW-1185">Reference proteome</keyword>
<evidence type="ECO:0000259" key="2">
    <source>
        <dbReference type="Pfam" id="PF00156"/>
    </source>
</evidence>
<dbReference type="EMBL" id="BPQI01000010">
    <property type="protein sequence ID" value="GJD54648.1"/>
    <property type="molecule type" value="Genomic_DNA"/>
</dbReference>
<dbReference type="RefSeq" id="WP_238178633.1">
    <property type="nucleotide sequence ID" value="NZ_BPQI01000010.1"/>
</dbReference>
<dbReference type="PANTHER" id="PTHR47505:SF1">
    <property type="entry name" value="DNA UTILIZATION PROTEIN YHGH"/>
    <property type="match status" value="1"/>
</dbReference>
<evidence type="ECO:0000313" key="7">
    <source>
        <dbReference type="Proteomes" id="UP001055303"/>
    </source>
</evidence>
<name>A0A564G817_9HYPH</name>
<protein>
    <submittedName>
        <fullName evidence="4">Ribose-phosphate pyrophosphokinase</fullName>
    </submittedName>
</protein>
<evidence type="ECO:0000256" key="1">
    <source>
        <dbReference type="ARBA" id="ARBA00008007"/>
    </source>
</evidence>
<dbReference type="AlphaFoldDB" id="A0A564G817"/>
<dbReference type="Pfam" id="PF18912">
    <property type="entry name" value="DZR_2"/>
    <property type="match status" value="1"/>
</dbReference>
<reference evidence="4" key="3">
    <citation type="submission" date="2021-08" db="EMBL/GenBank/DDBJ databases">
        <authorList>
            <person name="Tani A."/>
            <person name="Ola A."/>
            <person name="Ogura Y."/>
            <person name="Katsura K."/>
            <person name="Hayashi T."/>
        </authorList>
    </citation>
    <scope>NUCLEOTIDE SEQUENCE</scope>
    <source>
        <strain evidence="4">DSM 22415</strain>
    </source>
</reference>
<dbReference type="InterPro" id="IPR051910">
    <property type="entry name" value="ComF/GntX_DNA_util-trans"/>
</dbReference>
<comment type="similarity">
    <text evidence="1">Belongs to the ComF/GntX family.</text>
</comment>
<evidence type="ECO:0000313" key="6">
    <source>
        <dbReference type="Proteomes" id="UP000401717"/>
    </source>
</evidence>
<reference evidence="4" key="2">
    <citation type="journal article" date="2021" name="Front. Microbiol.">
        <title>Comprehensive Comparative Genomics and Phenotyping of Methylobacterium Species.</title>
        <authorList>
            <person name="Alessa O."/>
            <person name="Ogura Y."/>
            <person name="Fujitani Y."/>
            <person name="Takami H."/>
            <person name="Hayashi T."/>
            <person name="Sahin N."/>
            <person name="Tani A."/>
        </authorList>
    </citation>
    <scope>NUCLEOTIDE SEQUENCE</scope>
    <source>
        <strain evidence="4">DSM 22415</strain>
    </source>
</reference>
<dbReference type="PANTHER" id="PTHR47505">
    <property type="entry name" value="DNA UTILIZATION PROTEIN YHGH"/>
    <property type="match status" value="1"/>
</dbReference>
<dbReference type="Proteomes" id="UP000401717">
    <property type="component" value="Unassembled WGS sequence"/>
</dbReference>
<dbReference type="EMBL" id="CABFVH010000065">
    <property type="protein sequence ID" value="VUF15681.1"/>
    <property type="molecule type" value="Genomic_DNA"/>
</dbReference>
<evidence type="ECO:0000259" key="3">
    <source>
        <dbReference type="Pfam" id="PF18912"/>
    </source>
</evidence>
<dbReference type="SUPFAM" id="SSF53271">
    <property type="entry name" value="PRTase-like"/>
    <property type="match status" value="1"/>
</dbReference>
<evidence type="ECO:0000313" key="5">
    <source>
        <dbReference type="EMBL" id="VUF15681.1"/>
    </source>
</evidence>
<dbReference type="Proteomes" id="UP001055303">
    <property type="component" value="Unassembled WGS sequence"/>
</dbReference>
<organism evidence="5 6">
    <name type="scientific">Methylobacterium dankookense</name>
    <dbReference type="NCBI Taxonomy" id="560405"/>
    <lineage>
        <taxon>Bacteria</taxon>
        <taxon>Pseudomonadati</taxon>
        <taxon>Pseudomonadota</taxon>
        <taxon>Alphaproteobacteria</taxon>
        <taxon>Hyphomicrobiales</taxon>
        <taxon>Methylobacteriaceae</taxon>
        <taxon>Methylobacterium</taxon>
    </lineage>
</organism>
<evidence type="ECO:0000313" key="4">
    <source>
        <dbReference type="EMBL" id="GJD54648.1"/>
    </source>
</evidence>
<feature type="domain" description="Double zinc ribbon" evidence="3">
    <location>
        <begin position="47"/>
        <end position="92"/>
    </location>
</feature>
<dbReference type="Pfam" id="PF00156">
    <property type="entry name" value="Pribosyltran"/>
    <property type="match status" value="1"/>
</dbReference>
<dbReference type="InterPro" id="IPR044005">
    <property type="entry name" value="DZR_2"/>
</dbReference>
<dbReference type="InterPro" id="IPR029057">
    <property type="entry name" value="PRTase-like"/>
</dbReference>
<dbReference type="Gene3D" id="3.40.50.2020">
    <property type="match status" value="1"/>
</dbReference>
<accession>A0A564G817</accession>